<feature type="compositionally biased region" description="Basic residues" evidence="2">
    <location>
        <begin position="835"/>
        <end position="847"/>
    </location>
</feature>
<feature type="region of interest" description="Disordered" evidence="2">
    <location>
        <begin position="99"/>
        <end position="186"/>
    </location>
</feature>
<comment type="caution">
    <text evidence="3">The sequence shown here is derived from an EMBL/GenBank/DDBJ whole genome shotgun (WGS) entry which is preliminary data.</text>
</comment>
<reference evidence="3 4" key="1">
    <citation type="journal article" date="2015" name="PLoS Pathog.">
        <title>Leptomonas seymouri: Adaptations to the Dixenous Life Cycle Analyzed by Genome Sequencing, Transcriptome Profiling and Co-infection with Leishmania donovani.</title>
        <authorList>
            <person name="Kraeva N."/>
            <person name="Butenko A."/>
            <person name="Hlavacova J."/>
            <person name="Kostygov A."/>
            <person name="Myskova J."/>
            <person name="Grybchuk D."/>
            <person name="Lestinova T."/>
            <person name="Votypka J."/>
            <person name="Volf P."/>
            <person name="Opperdoes F."/>
            <person name="Flegontov P."/>
            <person name="Lukes J."/>
            <person name="Yurchenko V."/>
        </authorList>
    </citation>
    <scope>NUCLEOTIDE SEQUENCE [LARGE SCALE GENOMIC DNA]</scope>
    <source>
        <strain evidence="3 4">ATCC 30220</strain>
    </source>
</reference>
<dbReference type="Gene3D" id="3.40.850.10">
    <property type="entry name" value="Kinesin motor domain"/>
    <property type="match status" value="1"/>
</dbReference>
<feature type="compositionally biased region" description="Polar residues" evidence="2">
    <location>
        <begin position="1900"/>
        <end position="1916"/>
    </location>
</feature>
<accession>A0A0N1IH13</accession>
<proteinExistence type="predicted"/>
<dbReference type="OMA" id="DFDHHQP"/>
<keyword evidence="1" id="KW-0175">Coiled coil</keyword>
<feature type="compositionally biased region" description="Polar residues" evidence="2">
    <location>
        <begin position="807"/>
        <end position="816"/>
    </location>
</feature>
<dbReference type="EMBL" id="LJSK01000381">
    <property type="protein sequence ID" value="KPI83411.1"/>
    <property type="molecule type" value="Genomic_DNA"/>
</dbReference>
<dbReference type="Proteomes" id="UP000038009">
    <property type="component" value="Unassembled WGS sequence"/>
</dbReference>
<feature type="region of interest" description="Disordered" evidence="2">
    <location>
        <begin position="1"/>
        <end position="23"/>
    </location>
</feature>
<gene>
    <name evidence="3" type="ORF">ABL78_7554</name>
</gene>
<dbReference type="OrthoDB" id="273353at2759"/>
<feature type="region of interest" description="Disordered" evidence="2">
    <location>
        <begin position="585"/>
        <end position="739"/>
    </location>
</feature>
<feature type="region of interest" description="Disordered" evidence="2">
    <location>
        <begin position="953"/>
        <end position="976"/>
    </location>
</feature>
<feature type="region of interest" description="Disordered" evidence="2">
    <location>
        <begin position="1698"/>
        <end position="1729"/>
    </location>
</feature>
<feature type="compositionally biased region" description="Polar residues" evidence="2">
    <location>
        <begin position="263"/>
        <end position="278"/>
    </location>
</feature>
<dbReference type="SUPFAM" id="SSF52540">
    <property type="entry name" value="P-loop containing nucleoside triphosphate hydrolases"/>
    <property type="match status" value="2"/>
</dbReference>
<dbReference type="PANTHER" id="PTHR35615">
    <property type="entry name" value="PRESENT IN THE OUTER MITOCHONDRIAL MEMBRANE PROTEOME 22-RELATED"/>
    <property type="match status" value="1"/>
</dbReference>
<feature type="compositionally biased region" description="Low complexity" evidence="2">
    <location>
        <begin position="396"/>
        <end position="418"/>
    </location>
</feature>
<feature type="region of interest" description="Disordered" evidence="2">
    <location>
        <begin position="202"/>
        <end position="234"/>
    </location>
</feature>
<evidence type="ECO:0000313" key="4">
    <source>
        <dbReference type="Proteomes" id="UP000038009"/>
    </source>
</evidence>
<feature type="compositionally biased region" description="Low complexity" evidence="2">
    <location>
        <begin position="1714"/>
        <end position="1729"/>
    </location>
</feature>
<feature type="coiled-coil region" evidence="1">
    <location>
        <begin position="1018"/>
        <end position="1074"/>
    </location>
</feature>
<feature type="compositionally biased region" description="Polar residues" evidence="2">
    <location>
        <begin position="105"/>
        <end position="116"/>
    </location>
</feature>
<feature type="compositionally biased region" description="Basic and acidic residues" evidence="2">
    <location>
        <begin position="856"/>
        <end position="867"/>
    </location>
</feature>
<dbReference type="PANTHER" id="PTHR35615:SF6">
    <property type="entry name" value="KINESIN MOTOR DOMAIN-CONTAINING PROTEIN"/>
    <property type="match status" value="1"/>
</dbReference>
<evidence type="ECO:0000256" key="1">
    <source>
        <dbReference type="SAM" id="Coils"/>
    </source>
</evidence>
<feature type="region of interest" description="Disordered" evidence="2">
    <location>
        <begin position="1098"/>
        <end position="1126"/>
    </location>
</feature>
<feature type="compositionally biased region" description="Polar residues" evidence="2">
    <location>
        <begin position="614"/>
        <end position="624"/>
    </location>
</feature>
<feature type="region of interest" description="Disordered" evidence="2">
    <location>
        <begin position="803"/>
        <end position="884"/>
    </location>
</feature>
<feature type="region of interest" description="Disordered" evidence="2">
    <location>
        <begin position="2397"/>
        <end position="2430"/>
    </location>
</feature>
<feature type="region of interest" description="Disordered" evidence="2">
    <location>
        <begin position="263"/>
        <end position="299"/>
    </location>
</feature>
<dbReference type="InterPro" id="IPR027417">
    <property type="entry name" value="P-loop_NTPase"/>
</dbReference>
<feature type="region of interest" description="Disordered" evidence="2">
    <location>
        <begin position="1807"/>
        <end position="1856"/>
    </location>
</feature>
<feature type="compositionally biased region" description="Low complexity" evidence="2">
    <location>
        <begin position="1774"/>
        <end position="1793"/>
    </location>
</feature>
<evidence type="ECO:0000256" key="2">
    <source>
        <dbReference type="SAM" id="MobiDB-lite"/>
    </source>
</evidence>
<feature type="compositionally biased region" description="Polar residues" evidence="2">
    <location>
        <begin position="719"/>
        <end position="735"/>
    </location>
</feature>
<keyword evidence="4" id="KW-1185">Reference proteome</keyword>
<protein>
    <submittedName>
        <fullName evidence="3">Uncharacterized protein</fullName>
    </submittedName>
</protein>
<feature type="region of interest" description="Disordered" evidence="2">
    <location>
        <begin position="395"/>
        <end position="425"/>
    </location>
</feature>
<dbReference type="InterPro" id="IPR036961">
    <property type="entry name" value="Kinesin_motor_dom_sf"/>
</dbReference>
<dbReference type="VEuPathDB" id="TriTrypDB:Lsey_0381_0010"/>
<feature type="region of interest" description="Disordered" evidence="2">
    <location>
        <begin position="1872"/>
        <end position="1961"/>
    </location>
</feature>
<feature type="compositionally biased region" description="Polar residues" evidence="2">
    <location>
        <begin position="1111"/>
        <end position="1126"/>
    </location>
</feature>
<organism evidence="3 4">
    <name type="scientific">Leptomonas seymouri</name>
    <dbReference type="NCBI Taxonomy" id="5684"/>
    <lineage>
        <taxon>Eukaryota</taxon>
        <taxon>Discoba</taxon>
        <taxon>Euglenozoa</taxon>
        <taxon>Kinetoplastea</taxon>
        <taxon>Metakinetoplastina</taxon>
        <taxon>Trypanosomatida</taxon>
        <taxon>Trypanosomatidae</taxon>
        <taxon>Leishmaniinae</taxon>
        <taxon>Leptomonas</taxon>
    </lineage>
</organism>
<feature type="region of interest" description="Disordered" evidence="2">
    <location>
        <begin position="2373"/>
        <end position="2392"/>
    </location>
</feature>
<feature type="region of interest" description="Disordered" evidence="2">
    <location>
        <begin position="1744"/>
        <end position="1793"/>
    </location>
</feature>
<name>A0A0N1IH13_LEPSE</name>
<feature type="compositionally biased region" description="Low complexity" evidence="2">
    <location>
        <begin position="142"/>
        <end position="165"/>
    </location>
</feature>
<feature type="compositionally biased region" description="Polar residues" evidence="2">
    <location>
        <begin position="1"/>
        <end position="10"/>
    </location>
</feature>
<sequence>MSSEGYSYTNDVDEGGVLNAAAPSFEQNNSPLVQTVTEPADSNADYEYIESSLSVGFDEEFEDGKMALALEDLVGVNHGSPPSEAFENNSVFEIVSVESGAKSPGETSQQTCSGTDFDTLPIAPIAKRPIEAPPSLTRPQPSSNTNTAATTHTVARRSNNASSSNYGKSAANGPNLPTPLTGANDVTKNFASPMRYQYAYGASSSPGPAHGVPPHQSLNSNAKHGKGGHEYAFSPKLGLSAADSSSGPHGNASRSALKLSAADTASRSGKSLSTTAVSIRTGLPAPSGPQPSAIQNKSDGEGFGFGIETFLHGTQLGFGRQPSFKLIAPGASSVANNASKPYYLIPGMIKDGNNFVVDTSIMNTPLGTTGRPTAGGADFNAEGFSTWLEALDPKVASSTPSARSPRAAASSLSNNSHAVPAAGPSVGEDFKREVDVLMKDLLGDYYFSGGMGGAVAPSTSFASGAPPAGLSTSAGGTSNARWSTLQIGGGKSAVRQLDYDSVCKDAHMPTPAPWSPKAAGVATATTTAVEERRKLLSNTPEAVVATADPHSACAVNGEMKALKMVWPTQLGAAATAVAPKSILSTTPTGSAGGEQAADGNGTTPTKAIPLSKVGQRSPQQSLQGPQAAPPSLPDVDGTLNRRRRVWSKSVPAPGGAEGISGTTLDLPLETETDAEPPDRAPQRDSGAPAATRPILPRPGTTSHAVRITSMGAGVAAAGEQSSHMKNAASRRQSNPRADLGHTDRALLSSIPETYEDIDRDLLAGGYMTTVHMTRGADLFSEANCSSEKEADVKVTRVLPISPKANRKSTPFSQGPLFSSVDGHIGAPVSQTSLLRQKRHPSWTRKRPSSTAATSDKSPESAKSDKKAITSSPTLTPQQDKPLSNDVLRLSTQALDETDVESMKPPLLLRTSIPSITANRASLSIDSGPQVTNPLPSFTVYEVPNARLLQGASANAASTTPRDPMHKGANVVTTESPSKLSQRANVAHCGGRDDADLSIGHSGAIQPRRRLKEFRISVNTSAEARAEAAKQRDREMEIQQANEERRQRIQAFMAKRKAEKQLEELRRSQLMERDRQLQAYREEQGRQRIIEATAPEPIAATTSLKRQRPKQQDQGAVTGSGLNPIKTSQRMCKSTLDRPQRQPVLTASFIPDASTVPMPLQQAHSEPAAGVAPRGKQNASPPTTSAAGPKTKVRAVVVFIDNNVAANAAKESDVAEEQRRLRNSSTAATAVHEGTSVAIQLNEAGHMLKVLQPQERARYFDVDEYVLINGTNPHASLRASDNSGAIGSRSAAGAPRRRLISLTLTETSRKFLAGVNVALLLASTKGAQDAPMLAIREVVEGVVSHMPAQSQLFVSIAYVAGGKTEDLLADPPRSVRSTFSTSLLYGPLLDDVEYVPVTGVGHLLRTVADAYKRVRECQQQPESGLLVTSLLLKQCRNSDVILSSYLISDAGCDGSIYTAILRKSQHTPFALFHSALGGPTLTTALMAVDSEAVTTVVPLLSVQHRLSSVMNKPCHVGSVRRFVELAQRELDAAGNRPNKGSLNVAAANSNKRSNEAGGVSCETSSDLLSNNIKNNSGSNQLKVVRQQLSASQSTIHKHLSEQVSMAKQILEDPAGYLPKGVLPTDGENETLTTVRSVASTVSPFAAAAPRVQLTKKQEEEAKSSNLSNIGLAKKVLHTAPVATVTASFAVGANRAKVATGAETGPVQTSRKSREVALPSVSPASAVPSVSETAVPTSTAAATAMPPLTSVARLKRPGMASTEPPPIRSAARLSCSGTASATAGRAPATASSRDAQHVLSSVLNSSNSIAHAPPAASPGLSSHDGSGGGGAVLPPLRHSASNERSISVSGDYVRRGHDSGDVAVQRNTGFMNLEDAGTSLSVPPTGKGAAQPTQQQRQQRPKNLSTPSDHSKLSQQLVTTTTRAGGSAEGEARGNLSATPRRVPASDERTSSELQPFAPPSLPGGALPAGVTGNKKLLPGATTIGSNGPQWPSTHVFEIPVVPSVASIDTSFTHEASISMRQSSNAYESEKTPIPTSTKVRTLVVVDAHCRETSNVTFDNTMVIATTEDDFEEYDVDEVLEATPGQRELIQAELLKELCDTLLMGCNAAILGADSRPTGFSAQVLKSVVHTVFAEMSREGTHRSGRLSASIVKVKGESVVDLLKDSGASQKLVIAISPLFGSCVHGVTYADVPSGVAFNDTIDAALKRAASHDNGRDYGFVFCSLLFKLRLEEEGDVQVCSLVTTFAGENVGLYTSVLDRSPLVPRALFHYALGGPSYTVALLGIGSEETRANQMLQVQKRLGEMSNRATHPGSVAKFVAGIRNDLTPSLIAKYESSRDPSERAATKEMIERLAEMVKDADALLVDFDHHQPKAYLHGDADNKPPQGLLSTPLSVPPATAVSAEASGGGNKSYRSGLSSDPLMPHQQGMPTPVRSSAAQRAMPSITAVDQDSQRERIQTLVCFEQVMMGAGTVAVQGNTILCASQGGTRFDSNEVITRDENHRSLSSRLMDELVAKFLSGKHTGLLAADSSYSAFTPLMLRHIANNVLEAVLGGNSGGQEEDNCFAFKPPTINGELQVSIALIKDDVTADLLPIDVDATYHRFEMEHTPLYGSRIVGVTPHLVANPQDFDRFLAVAIDNADPALQTADPGIMVVSLVLTQRVKEPVEDVLVSSLLCTAVFDSVHHYERVLEGNPSEPLDLFKNMLRGQCFSVALLGISDEEEDPGKLLRALNDLSQVRNRVPQVNSVSRHIRELHSGIVKLKERMTTSSNSDEKAYIQRRVEVAEKLLEEAESLQRNPLSSMQPCTFVPLGSAAGLHS</sequence>
<feature type="region of interest" description="Disordered" evidence="2">
    <location>
        <begin position="1159"/>
        <end position="1188"/>
    </location>
</feature>
<evidence type="ECO:0000313" key="3">
    <source>
        <dbReference type="EMBL" id="KPI83411.1"/>
    </source>
</evidence>
<feature type="compositionally biased region" description="Polar residues" evidence="2">
    <location>
        <begin position="868"/>
        <end position="881"/>
    </location>
</feature>
<feature type="compositionally biased region" description="Polar residues" evidence="2">
    <location>
        <begin position="1176"/>
        <end position="1185"/>
    </location>
</feature>